<dbReference type="PIRSF" id="PIRSF000137">
    <property type="entry name" value="Alcohol_oxidase"/>
    <property type="match status" value="1"/>
</dbReference>
<reference evidence="4" key="1">
    <citation type="journal article" date="2023" name="Insect Mol. Biol.">
        <title>Genome sequencing provides insights into the evolution of gene families encoding plant cell wall-degrading enzymes in longhorned beetles.</title>
        <authorList>
            <person name="Shin N.R."/>
            <person name="Okamura Y."/>
            <person name="Kirsch R."/>
            <person name="Pauchet Y."/>
        </authorList>
    </citation>
    <scope>NUCLEOTIDE SEQUENCE</scope>
    <source>
        <strain evidence="4">MMC_N1</strain>
    </source>
</reference>
<evidence type="ECO:0000313" key="5">
    <source>
        <dbReference type="Proteomes" id="UP001162164"/>
    </source>
</evidence>
<dbReference type="Pfam" id="PF00732">
    <property type="entry name" value="GMC_oxred_N"/>
    <property type="match status" value="1"/>
</dbReference>
<comment type="caution">
    <text evidence="4">The sequence shown here is derived from an EMBL/GenBank/DDBJ whole genome shotgun (WGS) entry which is preliminary data.</text>
</comment>
<dbReference type="SUPFAM" id="SSF54373">
    <property type="entry name" value="FAD-linked reductases, C-terminal domain"/>
    <property type="match status" value="1"/>
</dbReference>
<dbReference type="PANTHER" id="PTHR11552">
    <property type="entry name" value="GLUCOSE-METHANOL-CHOLINE GMC OXIDOREDUCTASE"/>
    <property type="match status" value="1"/>
</dbReference>
<keyword evidence="5" id="KW-1185">Reference proteome</keyword>
<gene>
    <name evidence="4" type="ORF">NQ317_018257</name>
</gene>
<dbReference type="SUPFAM" id="SSF51905">
    <property type="entry name" value="FAD/NAD(P)-binding domain"/>
    <property type="match status" value="1"/>
</dbReference>
<dbReference type="Pfam" id="PF05199">
    <property type="entry name" value="GMC_oxred_C"/>
    <property type="match status" value="1"/>
</dbReference>
<sequence length="496" mass="55691">MENYQCTIGTGRAMGGDTATNDMLYVRGHPRDYDLWADTGMLGWCWDSVKPYFKKMEDAFAEELDRKEHHYGGPVHIENFQHSTHLAQQLLEAAHELGYKEIDYNGKERLGFGRPQATTKYGKRNSASQIHLTPSYRRRNLVIKPLSHVVKILISTHTHEAHGVVYLHEGHLFVAKSSKEVILAAGAINSAQLLLLSGIGPKEDLLPLNIPVVSDLKVGHNLKDHIAFVGLNFVLPQQHTKEHLECEGQNEMVKYLKSGKGPLTTTGAELIGFLKTGMLKDKLDYPDIELLVTRNIYNQGHQHLQHLHITEETYNAVFQPLEEKEGFTIQVVLLHPKSKGYVKLHDEDPLHPPIINPMYLSDEDDEDLETLLAGIHLAIKLTDTESFKKLGAAFDPHQIPECHQHIKHEDAYWKCAIRHLSISLRHPSGTARMGPDTDHTAVVDKDLRVYGVHKLRVADASVIPVSISGSLTAAEYLIGEHGADIIKTDWLGDKMI</sequence>
<evidence type="ECO:0000313" key="4">
    <source>
        <dbReference type="EMBL" id="KAJ8985228.1"/>
    </source>
</evidence>
<protein>
    <recommendedName>
        <fullName evidence="6">Glucose dehydrogenase</fullName>
    </recommendedName>
</protein>
<comment type="similarity">
    <text evidence="1">Belongs to the GMC oxidoreductase family.</text>
</comment>
<name>A0ABQ9K476_9CUCU</name>
<dbReference type="PANTHER" id="PTHR11552:SF158">
    <property type="entry name" value="GH23626P-RELATED"/>
    <property type="match status" value="1"/>
</dbReference>
<evidence type="ECO:0000259" key="2">
    <source>
        <dbReference type="Pfam" id="PF00732"/>
    </source>
</evidence>
<dbReference type="EMBL" id="JAPWTJ010000018">
    <property type="protein sequence ID" value="KAJ8985228.1"/>
    <property type="molecule type" value="Genomic_DNA"/>
</dbReference>
<dbReference type="InterPro" id="IPR012132">
    <property type="entry name" value="GMC_OxRdtase"/>
</dbReference>
<evidence type="ECO:0000256" key="1">
    <source>
        <dbReference type="ARBA" id="ARBA00010790"/>
    </source>
</evidence>
<dbReference type="Gene3D" id="3.30.560.10">
    <property type="entry name" value="Glucose Oxidase, domain 3"/>
    <property type="match status" value="1"/>
</dbReference>
<evidence type="ECO:0000259" key="3">
    <source>
        <dbReference type="Pfam" id="PF05199"/>
    </source>
</evidence>
<dbReference type="Gene3D" id="3.50.50.60">
    <property type="entry name" value="FAD/NAD(P)-binding domain"/>
    <property type="match status" value="1"/>
</dbReference>
<dbReference type="InterPro" id="IPR007867">
    <property type="entry name" value="GMC_OxRtase_C"/>
</dbReference>
<organism evidence="4 5">
    <name type="scientific">Molorchus minor</name>
    <dbReference type="NCBI Taxonomy" id="1323400"/>
    <lineage>
        <taxon>Eukaryota</taxon>
        <taxon>Metazoa</taxon>
        <taxon>Ecdysozoa</taxon>
        <taxon>Arthropoda</taxon>
        <taxon>Hexapoda</taxon>
        <taxon>Insecta</taxon>
        <taxon>Pterygota</taxon>
        <taxon>Neoptera</taxon>
        <taxon>Endopterygota</taxon>
        <taxon>Coleoptera</taxon>
        <taxon>Polyphaga</taxon>
        <taxon>Cucujiformia</taxon>
        <taxon>Chrysomeloidea</taxon>
        <taxon>Cerambycidae</taxon>
        <taxon>Lamiinae</taxon>
        <taxon>Monochamini</taxon>
        <taxon>Molorchus</taxon>
    </lineage>
</organism>
<accession>A0ABQ9K476</accession>
<feature type="domain" description="Glucose-methanol-choline oxidoreductase C-terminal" evidence="3">
    <location>
        <begin position="336"/>
        <end position="479"/>
    </location>
</feature>
<dbReference type="Proteomes" id="UP001162164">
    <property type="component" value="Unassembled WGS sequence"/>
</dbReference>
<dbReference type="InterPro" id="IPR036188">
    <property type="entry name" value="FAD/NAD-bd_sf"/>
</dbReference>
<proteinExistence type="inferred from homology"/>
<feature type="domain" description="Glucose-methanol-choline oxidoreductase N-terminal" evidence="2">
    <location>
        <begin position="5"/>
        <end position="226"/>
    </location>
</feature>
<dbReference type="InterPro" id="IPR000172">
    <property type="entry name" value="GMC_OxRdtase_N"/>
</dbReference>
<evidence type="ECO:0008006" key="6">
    <source>
        <dbReference type="Google" id="ProtNLM"/>
    </source>
</evidence>